<feature type="transmembrane region" description="Helical" evidence="1">
    <location>
        <begin position="6"/>
        <end position="25"/>
    </location>
</feature>
<accession>A0A518AJ77</accession>
<feature type="transmembrane region" description="Helical" evidence="1">
    <location>
        <begin position="46"/>
        <end position="67"/>
    </location>
</feature>
<keyword evidence="1" id="KW-0472">Membrane</keyword>
<reference evidence="2 3" key="1">
    <citation type="submission" date="2019-02" db="EMBL/GenBank/DDBJ databases">
        <title>Deep-cultivation of Planctomycetes and their phenomic and genomic characterization uncovers novel biology.</title>
        <authorList>
            <person name="Wiegand S."/>
            <person name="Jogler M."/>
            <person name="Boedeker C."/>
            <person name="Pinto D."/>
            <person name="Vollmers J."/>
            <person name="Rivas-Marin E."/>
            <person name="Kohn T."/>
            <person name="Peeters S.H."/>
            <person name="Heuer A."/>
            <person name="Rast P."/>
            <person name="Oberbeckmann S."/>
            <person name="Bunk B."/>
            <person name="Jeske O."/>
            <person name="Meyerdierks A."/>
            <person name="Storesund J.E."/>
            <person name="Kallscheuer N."/>
            <person name="Luecker S."/>
            <person name="Lage O.M."/>
            <person name="Pohl T."/>
            <person name="Merkel B.J."/>
            <person name="Hornburger P."/>
            <person name="Mueller R.-W."/>
            <person name="Bruemmer F."/>
            <person name="Labrenz M."/>
            <person name="Spormann A.M."/>
            <person name="Op den Camp H."/>
            <person name="Overmann J."/>
            <person name="Amann R."/>
            <person name="Jetten M.S.M."/>
            <person name="Mascher T."/>
            <person name="Medema M.H."/>
            <person name="Devos D.P."/>
            <person name="Kaster A.-K."/>
            <person name="Ovreas L."/>
            <person name="Rohde M."/>
            <person name="Galperin M.Y."/>
            <person name="Jogler C."/>
        </authorList>
    </citation>
    <scope>NUCLEOTIDE SEQUENCE [LARGE SCALE GENOMIC DNA]</scope>
    <source>
        <strain evidence="2 3">Pan181</strain>
    </source>
</reference>
<feature type="transmembrane region" description="Helical" evidence="1">
    <location>
        <begin position="73"/>
        <end position="94"/>
    </location>
</feature>
<keyword evidence="1" id="KW-1133">Transmembrane helix</keyword>
<name>A0A518AJ77_9BACT</name>
<evidence type="ECO:0000256" key="1">
    <source>
        <dbReference type="SAM" id="Phobius"/>
    </source>
</evidence>
<dbReference type="KEGG" id="amuc:Pan181_09430"/>
<dbReference type="Proteomes" id="UP000315750">
    <property type="component" value="Chromosome"/>
</dbReference>
<keyword evidence="3" id="KW-1185">Reference proteome</keyword>
<keyword evidence="1" id="KW-0812">Transmembrane</keyword>
<evidence type="ECO:0000313" key="3">
    <source>
        <dbReference type="Proteomes" id="UP000315750"/>
    </source>
</evidence>
<gene>
    <name evidence="2" type="ORF">Pan181_09430</name>
</gene>
<protein>
    <submittedName>
        <fullName evidence="2">Uncharacterized protein</fullName>
    </submittedName>
</protein>
<evidence type="ECO:0000313" key="2">
    <source>
        <dbReference type="EMBL" id="QDU54760.1"/>
    </source>
</evidence>
<organism evidence="2 3">
    <name type="scientific">Aeoliella mucimassa</name>
    <dbReference type="NCBI Taxonomy" id="2527972"/>
    <lineage>
        <taxon>Bacteria</taxon>
        <taxon>Pseudomonadati</taxon>
        <taxon>Planctomycetota</taxon>
        <taxon>Planctomycetia</taxon>
        <taxon>Pirellulales</taxon>
        <taxon>Lacipirellulaceae</taxon>
        <taxon>Aeoliella</taxon>
    </lineage>
</organism>
<sequence>MQYAWYIGLGVLVIGYPLLYLWASARVERLTHRKTRPDFRDKRQLLQYDLVFFGISIGVALPTVYLLPEADLLLLSLLIFTGLLVGSLSAQASFGQKVDG</sequence>
<dbReference type="EMBL" id="CP036278">
    <property type="protein sequence ID" value="QDU54760.1"/>
    <property type="molecule type" value="Genomic_DNA"/>
</dbReference>
<proteinExistence type="predicted"/>
<dbReference type="RefSeq" id="WP_145245692.1">
    <property type="nucleotide sequence ID" value="NZ_CP036278.1"/>
</dbReference>
<dbReference type="AlphaFoldDB" id="A0A518AJ77"/>